<dbReference type="InterPro" id="IPR006551">
    <property type="entry name" value="Polynucleotide_phosphatase"/>
</dbReference>
<dbReference type="SUPFAM" id="SSF56784">
    <property type="entry name" value="HAD-like"/>
    <property type="match status" value="1"/>
</dbReference>
<dbReference type="InterPro" id="IPR023214">
    <property type="entry name" value="HAD_sf"/>
</dbReference>
<dbReference type="GO" id="GO:0016301">
    <property type="term" value="F:kinase activity"/>
    <property type="evidence" value="ECO:0007669"/>
    <property type="project" value="UniProtKB-KW"/>
</dbReference>
<organism evidence="2 3">
    <name type="scientific">Sporothrix epigloea</name>
    <dbReference type="NCBI Taxonomy" id="1892477"/>
    <lineage>
        <taxon>Eukaryota</taxon>
        <taxon>Fungi</taxon>
        <taxon>Dikarya</taxon>
        <taxon>Ascomycota</taxon>
        <taxon>Pezizomycotina</taxon>
        <taxon>Sordariomycetes</taxon>
        <taxon>Sordariomycetidae</taxon>
        <taxon>Ophiostomatales</taxon>
        <taxon>Ophiostomataceae</taxon>
        <taxon>Sporothrix</taxon>
    </lineage>
</organism>
<accession>A0ABP0DR97</accession>
<keyword evidence="3" id="KW-1185">Reference proteome</keyword>
<protein>
    <submittedName>
        <fullName evidence="2">DNA kinase/phosphatase Pnk1</fullName>
    </submittedName>
</protein>
<dbReference type="Pfam" id="PF13671">
    <property type="entry name" value="AAA_33"/>
    <property type="match status" value="1"/>
</dbReference>
<dbReference type="PANTHER" id="PTHR12083">
    <property type="entry name" value="BIFUNCTIONAL POLYNUCLEOTIDE PHOSPHATASE/KINASE"/>
    <property type="match status" value="1"/>
</dbReference>
<evidence type="ECO:0000256" key="1">
    <source>
        <dbReference type="SAM" id="MobiDB-lite"/>
    </source>
</evidence>
<dbReference type="EMBL" id="CAWUOM010000078">
    <property type="protein sequence ID" value="CAK7270825.1"/>
    <property type="molecule type" value="Genomic_DNA"/>
</dbReference>
<comment type="caution">
    <text evidence="2">The sequence shown here is derived from an EMBL/GenBank/DDBJ whole genome shotgun (WGS) entry which is preliminary data.</text>
</comment>
<keyword evidence="2" id="KW-0418">Kinase</keyword>
<dbReference type="NCBIfam" id="TIGR01662">
    <property type="entry name" value="HAD-SF-IIIA"/>
    <property type="match status" value="1"/>
</dbReference>
<evidence type="ECO:0000313" key="2">
    <source>
        <dbReference type="EMBL" id="CAK7270825.1"/>
    </source>
</evidence>
<dbReference type="SUPFAM" id="SSF52540">
    <property type="entry name" value="P-loop containing nucleoside triphosphate hydrolases"/>
    <property type="match status" value="1"/>
</dbReference>
<keyword evidence="2" id="KW-0808">Transferase</keyword>
<name>A0ABP0DR97_9PEZI</name>
<reference evidence="2 3" key="1">
    <citation type="submission" date="2024-01" db="EMBL/GenBank/DDBJ databases">
        <authorList>
            <person name="Allen C."/>
            <person name="Tagirdzhanova G."/>
        </authorList>
    </citation>
    <scope>NUCLEOTIDE SEQUENCE [LARGE SCALE GENOMIC DNA]</scope>
    <source>
        <strain evidence="2 3">CBS 573.63</strain>
    </source>
</reference>
<proteinExistence type="predicted"/>
<dbReference type="Gene3D" id="3.40.50.300">
    <property type="entry name" value="P-loop containing nucleotide triphosphate hydrolases"/>
    <property type="match status" value="1"/>
</dbReference>
<dbReference type="Proteomes" id="UP001642501">
    <property type="component" value="Unassembled WGS sequence"/>
</dbReference>
<sequence>MPLSSNATPPAVTPTLVTDSDQDQLLHSPTLVAKRKADSNAHDPAISPPPTKRKVLSSVSKSVVASFFTPASQKPAVKSSVAWDERAPAVGVPATLLVATFCPEGSRETSSSSTTPKRRKVAAFDLDSTLITTASGKKHAVSATDWTWWDATVPQRLRTLYDNGFAVIIFSNQGGLVLHPEADSKKEKGKAPSKPKAGVQDRVASYKQKCAAVLTELGLPTTLYAATGKDRFRKPRPGMWQEMIKDLGLSGEGHEHHPGLDLAGSFFVGDAAGRVAHVRNGKLVPKDFSCSDRNLAANVGVRFETPEEYFLGEAPREFARGFDLAEYPFVGTAVPAAAPAPIFTKGDGQELVVFCGPPGAGKSTFARLHMEPLGFERVNQDTLKSKDRCIKRAAALLQSGKSVVIDNTNPDPGSRALWMGLGKKQNVLVRCVWFKMSPAICEHNEAVRSQNKSLNPDNREPLPRIAFNSYFSRFQEPKASEGFSDIIEVAFTFSGTEEDYALWGTYWL</sequence>
<dbReference type="Gene3D" id="3.40.50.1000">
    <property type="entry name" value="HAD superfamily/HAD-like"/>
    <property type="match status" value="1"/>
</dbReference>
<dbReference type="NCBIfam" id="TIGR01664">
    <property type="entry name" value="DNA-3'-Pase"/>
    <property type="match status" value="1"/>
</dbReference>
<dbReference type="InterPro" id="IPR006549">
    <property type="entry name" value="HAD-SF_hydro_IIIA"/>
</dbReference>
<dbReference type="InterPro" id="IPR036412">
    <property type="entry name" value="HAD-like_sf"/>
</dbReference>
<gene>
    <name evidence="2" type="primary">pnk1</name>
    <name evidence="2" type="ORF">SEPCBS57363_004303</name>
</gene>
<dbReference type="Pfam" id="PF08645">
    <property type="entry name" value="PNK3P"/>
    <property type="match status" value="1"/>
</dbReference>
<evidence type="ECO:0000313" key="3">
    <source>
        <dbReference type="Proteomes" id="UP001642501"/>
    </source>
</evidence>
<feature type="region of interest" description="Disordered" evidence="1">
    <location>
        <begin position="1"/>
        <end position="54"/>
    </location>
</feature>
<dbReference type="InterPro" id="IPR013954">
    <property type="entry name" value="PNK3P"/>
</dbReference>
<dbReference type="InterPro" id="IPR027417">
    <property type="entry name" value="P-loop_NTPase"/>
</dbReference>
<feature type="compositionally biased region" description="Low complexity" evidence="1">
    <location>
        <begin position="7"/>
        <end position="18"/>
    </location>
</feature>
<dbReference type="PANTHER" id="PTHR12083:SF9">
    <property type="entry name" value="BIFUNCTIONAL POLYNUCLEOTIDE PHOSPHATASE_KINASE"/>
    <property type="match status" value="1"/>
</dbReference>